<evidence type="ECO:0000313" key="3">
    <source>
        <dbReference type="EMBL" id="ARZ69542.1"/>
    </source>
</evidence>
<name>A0A1Z2L5H2_9ACTN</name>
<keyword evidence="2" id="KW-0812">Transmembrane</keyword>
<evidence type="ECO:0000313" key="4">
    <source>
        <dbReference type="Proteomes" id="UP000195755"/>
    </source>
</evidence>
<proteinExistence type="predicted"/>
<dbReference type="AlphaFoldDB" id="A0A1Z2L5H2"/>
<sequence>MTQHAEPDATPADDEKDAAPEETPRAPRRVVHADGFGAAFCASMAALCAEAVIGGTGALLVMLSREHDSLPGNLIMIVGVVVGVALLAVLVSGFVTAVAVMPALALARRAARRAGRAERGWWTLAAVPVVAAAAVVVFGGVVALGSLALSPPLTYPLWWGALTAALLPASLVAGAAGRRVRDGRPVRMARRVVRDGLLAWLAVGALGAGAYGTGLVKVYEPPRLEREDLAGVWSDGHGGKVELTSDGAAVAKGLDNYVWDGTGNAKPKECDGSGKWAPIKRDGKVEGVSLTIAGCELARNWNVGGTAKEPRIFHEVGKPGSGKRYVLVKGSEREE</sequence>
<feature type="transmembrane region" description="Helical" evidence="2">
    <location>
        <begin position="157"/>
        <end position="176"/>
    </location>
</feature>
<dbReference type="EMBL" id="CP021744">
    <property type="protein sequence ID" value="ARZ69542.1"/>
    <property type="molecule type" value="Genomic_DNA"/>
</dbReference>
<feature type="transmembrane region" description="Helical" evidence="2">
    <location>
        <begin position="35"/>
        <end position="62"/>
    </location>
</feature>
<evidence type="ECO:0000256" key="1">
    <source>
        <dbReference type="SAM" id="MobiDB-lite"/>
    </source>
</evidence>
<dbReference type="OrthoDB" id="3393054at2"/>
<feature type="transmembrane region" description="Helical" evidence="2">
    <location>
        <begin position="121"/>
        <end position="145"/>
    </location>
</feature>
<reference evidence="3 4" key="1">
    <citation type="submission" date="2017-06" db="EMBL/GenBank/DDBJ databases">
        <title>Streptomyces albireticuli Genome sequencing and assembly.</title>
        <authorList>
            <person name="Wang Y."/>
            <person name="Du B."/>
            <person name="Ding Y."/>
            <person name="Liu H."/>
            <person name="Hou Q."/>
            <person name="Liu K."/>
            <person name="Yao L."/>
            <person name="Wang C."/>
        </authorList>
    </citation>
    <scope>NUCLEOTIDE SEQUENCE [LARGE SCALE GENOMIC DNA]</scope>
    <source>
        <strain evidence="3 4">MDJK11</strain>
    </source>
</reference>
<feature type="transmembrane region" description="Helical" evidence="2">
    <location>
        <begin position="74"/>
        <end position="100"/>
    </location>
</feature>
<accession>A0A1Z2L5H2</accession>
<evidence type="ECO:0000256" key="2">
    <source>
        <dbReference type="SAM" id="Phobius"/>
    </source>
</evidence>
<protein>
    <submittedName>
        <fullName evidence="3">Uncharacterized protein</fullName>
    </submittedName>
</protein>
<feature type="region of interest" description="Disordered" evidence="1">
    <location>
        <begin position="1"/>
        <end position="27"/>
    </location>
</feature>
<gene>
    <name evidence="3" type="ORF">SMD11_3927</name>
</gene>
<feature type="transmembrane region" description="Helical" evidence="2">
    <location>
        <begin position="197"/>
        <end position="216"/>
    </location>
</feature>
<dbReference type="RefSeq" id="WP_087927640.1">
    <property type="nucleotide sequence ID" value="NZ_CP021744.1"/>
</dbReference>
<keyword evidence="2" id="KW-0472">Membrane</keyword>
<organism evidence="3 4">
    <name type="scientific">Streptomyces albireticuli</name>
    <dbReference type="NCBI Taxonomy" id="1940"/>
    <lineage>
        <taxon>Bacteria</taxon>
        <taxon>Bacillati</taxon>
        <taxon>Actinomycetota</taxon>
        <taxon>Actinomycetes</taxon>
        <taxon>Kitasatosporales</taxon>
        <taxon>Streptomycetaceae</taxon>
        <taxon>Streptomyces</taxon>
    </lineage>
</organism>
<dbReference type="Proteomes" id="UP000195755">
    <property type="component" value="Chromosome"/>
</dbReference>
<keyword evidence="2" id="KW-1133">Transmembrane helix</keyword>
<dbReference type="KEGG" id="salj:SMD11_3927"/>